<dbReference type="InterPro" id="IPR000160">
    <property type="entry name" value="GGDEF_dom"/>
</dbReference>
<feature type="domain" description="GGDEF" evidence="3">
    <location>
        <begin position="75"/>
        <end position="221"/>
    </location>
</feature>
<dbReference type="InterPro" id="IPR035919">
    <property type="entry name" value="EAL_sf"/>
</dbReference>
<evidence type="ECO:0000259" key="3">
    <source>
        <dbReference type="PROSITE" id="PS50887"/>
    </source>
</evidence>
<reference evidence="4" key="1">
    <citation type="submission" date="2016-10" db="EMBL/GenBank/DDBJ databases">
        <title>Sequence of Gallionella enrichment culture.</title>
        <authorList>
            <person name="Poehlein A."/>
            <person name="Muehling M."/>
            <person name="Daniel R."/>
        </authorList>
    </citation>
    <scope>NUCLEOTIDE SEQUENCE</scope>
</reference>
<dbReference type="GO" id="GO:0071111">
    <property type="term" value="F:cyclic-guanylate-specific phosphodiesterase activity"/>
    <property type="evidence" value="ECO:0007669"/>
    <property type="project" value="UniProtKB-EC"/>
</dbReference>
<dbReference type="SUPFAM" id="SSF141868">
    <property type="entry name" value="EAL domain-like"/>
    <property type="match status" value="1"/>
</dbReference>
<dbReference type="InterPro" id="IPR000700">
    <property type="entry name" value="PAS-assoc_C"/>
</dbReference>
<feature type="domain" description="EAL" evidence="2">
    <location>
        <begin position="230"/>
        <end position="484"/>
    </location>
</feature>
<dbReference type="InterPro" id="IPR052155">
    <property type="entry name" value="Biofilm_reg_signaling"/>
</dbReference>
<dbReference type="CDD" id="cd01949">
    <property type="entry name" value="GGDEF"/>
    <property type="match status" value="1"/>
</dbReference>
<protein>
    <submittedName>
        <fullName evidence="4">Cyclic di-GMP phosphodiesterase Gmr</fullName>
        <ecNumber evidence="4">3.1.4.52</ecNumber>
    </submittedName>
</protein>
<dbReference type="NCBIfam" id="TIGR00254">
    <property type="entry name" value="GGDEF"/>
    <property type="match status" value="1"/>
</dbReference>
<dbReference type="Gene3D" id="3.30.70.270">
    <property type="match status" value="1"/>
</dbReference>
<evidence type="ECO:0000259" key="1">
    <source>
        <dbReference type="PROSITE" id="PS50113"/>
    </source>
</evidence>
<dbReference type="EMBL" id="MLJW01002873">
    <property type="protein sequence ID" value="OIQ73428.1"/>
    <property type="molecule type" value="Genomic_DNA"/>
</dbReference>
<accession>A0A1J5Q0P7</accession>
<dbReference type="PROSITE" id="PS50887">
    <property type="entry name" value="GGDEF"/>
    <property type="match status" value="1"/>
</dbReference>
<dbReference type="FunFam" id="3.30.70.270:FF:000001">
    <property type="entry name" value="Diguanylate cyclase domain protein"/>
    <property type="match status" value="1"/>
</dbReference>
<evidence type="ECO:0000313" key="4">
    <source>
        <dbReference type="EMBL" id="OIQ73428.1"/>
    </source>
</evidence>
<comment type="caution">
    <text evidence="4">The sequence shown here is derived from an EMBL/GenBank/DDBJ whole genome shotgun (WGS) entry which is preliminary data.</text>
</comment>
<dbReference type="CDD" id="cd01948">
    <property type="entry name" value="EAL"/>
    <property type="match status" value="1"/>
</dbReference>
<organism evidence="4">
    <name type="scientific">mine drainage metagenome</name>
    <dbReference type="NCBI Taxonomy" id="410659"/>
    <lineage>
        <taxon>unclassified sequences</taxon>
        <taxon>metagenomes</taxon>
        <taxon>ecological metagenomes</taxon>
    </lineage>
</organism>
<sequence length="491" mass="54351">MDGERTYLATKGPLRGADGQVFGMFGISRDITERKAVASQIEHLAFYDSLTDLPNRRLMLDRLKQAQTSCARRNQYGALMLIDLDNFKTLNDTQGHDVGDRLLVQVASRLRCAIRSGDTIARLGGDEFVAILEDLDASVDAAAVQAQSVAEKIQTQLNLAYTLQQSLPDTSPSHQHHCTSSIGITLFHDHSISVDELMKRADTAMYQAKAGGRNTLRFFDPAMQAVVAKRAALEIDLRTAIEEKQFVLHYQPQVDSFGRTLGAEALVRWQHPEHGLVSPLMFIPMAEETGLILPIGQWVLEQACRQLAAWATRPQTEHLTLAVNVSVRQFGLPHFVDLVLATVAQTGARPERLKLELTESLLLENMQDMIVKMTALKATGIGFSLDDFGTGYSSLAYLKRLPLDQLKIDQSFVRDVLTDANDAAIAQMVIALAKTLGLAVIAEGVETEAQRDALSKLGCRAYQGYLFSKPLPLDEFEAFLHRVEHQHGDRC</sequence>
<dbReference type="Gene3D" id="3.30.450.20">
    <property type="entry name" value="PAS domain"/>
    <property type="match status" value="1"/>
</dbReference>
<dbReference type="Pfam" id="PF00990">
    <property type="entry name" value="GGDEF"/>
    <property type="match status" value="1"/>
</dbReference>
<dbReference type="FunFam" id="3.20.20.450:FF:000001">
    <property type="entry name" value="Cyclic di-GMP phosphodiesterase yahA"/>
    <property type="match status" value="1"/>
</dbReference>
<dbReference type="InterPro" id="IPR029787">
    <property type="entry name" value="Nucleotide_cyclase"/>
</dbReference>
<dbReference type="InterPro" id="IPR043128">
    <property type="entry name" value="Rev_trsase/Diguanyl_cyclase"/>
</dbReference>
<dbReference type="PROSITE" id="PS50883">
    <property type="entry name" value="EAL"/>
    <property type="match status" value="1"/>
</dbReference>
<dbReference type="PANTHER" id="PTHR44757">
    <property type="entry name" value="DIGUANYLATE CYCLASE DGCP"/>
    <property type="match status" value="1"/>
</dbReference>
<feature type="domain" description="PAC" evidence="1">
    <location>
        <begin position="1"/>
        <end position="43"/>
    </location>
</feature>
<dbReference type="PROSITE" id="PS50113">
    <property type="entry name" value="PAC"/>
    <property type="match status" value="1"/>
</dbReference>
<evidence type="ECO:0000259" key="2">
    <source>
        <dbReference type="PROSITE" id="PS50883"/>
    </source>
</evidence>
<keyword evidence="4" id="KW-0378">Hydrolase</keyword>
<proteinExistence type="predicted"/>
<dbReference type="Gene3D" id="3.20.20.450">
    <property type="entry name" value="EAL domain"/>
    <property type="match status" value="1"/>
</dbReference>
<dbReference type="SMART" id="SM00267">
    <property type="entry name" value="GGDEF"/>
    <property type="match status" value="1"/>
</dbReference>
<dbReference type="Pfam" id="PF00563">
    <property type="entry name" value="EAL"/>
    <property type="match status" value="1"/>
</dbReference>
<name>A0A1J5Q0P7_9ZZZZ</name>
<dbReference type="SUPFAM" id="SSF55073">
    <property type="entry name" value="Nucleotide cyclase"/>
    <property type="match status" value="1"/>
</dbReference>
<dbReference type="InterPro" id="IPR001633">
    <property type="entry name" value="EAL_dom"/>
</dbReference>
<dbReference type="SMART" id="SM00052">
    <property type="entry name" value="EAL"/>
    <property type="match status" value="1"/>
</dbReference>
<dbReference type="AlphaFoldDB" id="A0A1J5Q0P7"/>
<gene>
    <name evidence="4" type="primary">gmr_194</name>
    <name evidence="4" type="ORF">GALL_449340</name>
</gene>
<dbReference type="EC" id="3.1.4.52" evidence="4"/>
<dbReference type="PANTHER" id="PTHR44757:SF2">
    <property type="entry name" value="BIOFILM ARCHITECTURE MAINTENANCE PROTEIN MBAA"/>
    <property type="match status" value="1"/>
</dbReference>